<proteinExistence type="predicted"/>
<dbReference type="EMBL" id="CP133270">
    <property type="protein sequence ID" value="WVX66578.1"/>
    <property type="molecule type" value="Genomic_DNA"/>
</dbReference>
<sequence length="169" mass="18087">MNKLSLSSIGALLVLGMILEGCSGVKRTLGLDRHSPDEFAVTPSEAPLDMPPDFRVLPTPQPGAARPQDMSTSEKVLKGLTGKAAPRTPGMSQGESALLNMAGAAPGQDSIRTEIDTESRIEDMDETLLERLRVKEKKRGSALKAYEEAEELQKKGIPTSPYTPKTPGS</sequence>
<evidence type="ECO:0000313" key="3">
    <source>
        <dbReference type="Proteomes" id="UP001330434"/>
    </source>
</evidence>
<dbReference type="Pfam" id="PF11233">
    <property type="entry name" value="DUF3035"/>
    <property type="match status" value="1"/>
</dbReference>
<feature type="region of interest" description="Disordered" evidence="1">
    <location>
        <begin position="138"/>
        <end position="169"/>
    </location>
</feature>
<organism evidence="2 3">
    <name type="scientific">Candidatus Bealeia paramacronuclearis</name>
    <dbReference type="NCBI Taxonomy" id="1921001"/>
    <lineage>
        <taxon>Bacteria</taxon>
        <taxon>Pseudomonadati</taxon>
        <taxon>Pseudomonadota</taxon>
        <taxon>Alphaproteobacteria</taxon>
        <taxon>Holosporales</taxon>
        <taxon>Holosporaceae</taxon>
        <taxon>Candidatus Bealeia</taxon>
    </lineage>
</organism>
<protein>
    <submittedName>
        <fullName evidence="2">DUF3035 domain-containing protein</fullName>
    </submittedName>
</protein>
<dbReference type="InterPro" id="IPR021395">
    <property type="entry name" value="DUF3035"/>
</dbReference>
<keyword evidence="3" id="KW-1185">Reference proteome</keyword>
<feature type="compositionally biased region" description="Polar residues" evidence="1">
    <location>
        <begin position="160"/>
        <end position="169"/>
    </location>
</feature>
<name>A0ABZ2C2I7_9PROT</name>
<dbReference type="Proteomes" id="UP001330434">
    <property type="component" value="Chromosome"/>
</dbReference>
<evidence type="ECO:0000313" key="2">
    <source>
        <dbReference type="EMBL" id="WVX66578.1"/>
    </source>
</evidence>
<dbReference type="RefSeq" id="WP_331255430.1">
    <property type="nucleotide sequence ID" value="NZ_CP133270.1"/>
</dbReference>
<gene>
    <name evidence="2" type="ORF">Bealeia1_00757</name>
</gene>
<reference evidence="2 3" key="1">
    <citation type="journal article" date="2024" name="Environ. Microbiol.">
        <title>Novel evolutionary insights on the interactions of the Holosporales (Alphaproteobacteria) with eukaryotic hosts from comparative genomics.</title>
        <authorList>
            <person name="Giovannini M."/>
            <person name="Petroni G."/>
            <person name="Castelli M."/>
        </authorList>
    </citation>
    <scope>NUCLEOTIDE SEQUENCE [LARGE SCALE GENOMIC DNA]</scope>
    <source>
        <strain evidence="2 3">US_Bl 15I1</strain>
    </source>
</reference>
<evidence type="ECO:0000256" key="1">
    <source>
        <dbReference type="SAM" id="MobiDB-lite"/>
    </source>
</evidence>
<accession>A0ABZ2C2I7</accession>
<feature type="compositionally biased region" description="Basic and acidic residues" evidence="1">
    <location>
        <begin position="145"/>
        <end position="154"/>
    </location>
</feature>